<organism evidence="2 3">
    <name type="scientific">Solimonas fluminis</name>
    <dbReference type="NCBI Taxonomy" id="2086571"/>
    <lineage>
        <taxon>Bacteria</taxon>
        <taxon>Pseudomonadati</taxon>
        <taxon>Pseudomonadota</taxon>
        <taxon>Gammaproteobacteria</taxon>
        <taxon>Nevskiales</taxon>
        <taxon>Nevskiaceae</taxon>
        <taxon>Solimonas</taxon>
    </lineage>
</organism>
<evidence type="ECO:0000313" key="2">
    <source>
        <dbReference type="EMBL" id="PPE75412.1"/>
    </source>
</evidence>
<proteinExistence type="predicted"/>
<comment type="caution">
    <text evidence="2">The sequence shown here is derived from an EMBL/GenBank/DDBJ whole genome shotgun (WGS) entry which is preliminary data.</text>
</comment>
<dbReference type="InterPro" id="IPR021557">
    <property type="entry name" value="DUF3016"/>
</dbReference>
<feature type="chain" id="PRO_5015397925" evidence="1">
    <location>
        <begin position="16"/>
        <end position="158"/>
    </location>
</feature>
<dbReference type="EMBL" id="PSNW01000001">
    <property type="protein sequence ID" value="PPE75412.1"/>
    <property type="molecule type" value="Genomic_DNA"/>
</dbReference>
<evidence type="ECO:0000313" key="3">
    <source>
        <dbReference type="Proteomes" id="UP000238220"/>
    </source>
</evidence>
<keyword evidence="3" id="KW-1185">Reference proteome</keyword>
<sequence>MLAAVLLALPLAAAAAVDVRYLNPEKYTDAGQRPGEHRPSESLKRQLTAEMQRLGERYLEPGQELAIDVLDLDLAGRFQWWDASQGQVRVMDGVGWPRMQVRYRLTRGGRTLEQGEDSLSDRRYLEAVPARSSDPLHYEKDMLEAWFRARFAAGRERG</sequence>
<dbReference type="Pfam" id="PF11454">
    <property type="entry name" value="DUF3016"/>
    <property type="match status" value="1"/>
</dbReference>
<reference evidence="2 3" key="1">
    <citation type="submission" date="2018-02" db="EMBL/GenBank/DDBJ databases">
        <title>Genome sequencing of Solimonas sp. HR-BB.</title>
        <authorList>
            <person name="Lee Y."/>
            <person name="Jeon C.O."/>
        </authorList>
    </citation>
    <scope>NUCLEOTIDE SEQUENCE [LARGE SCALE GENOMIC DNA]</scope>
    <source>
        <strain evidence="2 3">HR-BB</strain>
    </source>
</reference>
<feature type="signal peptide" evidence="1">
    <location>
        <begin position="1"/>
        <end position="15"/>
    </location>
</feature>
<keyword evidence="1" id="KW-0732">Signal</keyword>
<accession>A0A2S5TKE2</accession>
<name>A0A2S5TKE2_9GAMM</name>
<gene>
    <name evidence="2" type="ORF">C3942_00510</name>
</gene>
<evidence type="ECO:0000256" key="1">
    <source>
        <dbReference type="SAM" id="SignalP"/>
    </source>
</evidence>
<dbReference type="Proteomes" id="UP000238220">
    <property type="component" value="Unassembled WGS sequence"/>
</dbReference>
<dbReference type="AlphaFoldDB" id="A0A2S5TKE2"/>
<protein>
    <submittedName>
        <fullName evidence="2">DUF3016 domain-containing protein</fullName>
    </submittedName>
</protein>